<protein>
    <submittedName>
        <fullName evidence="2">DUF3849 domain-containing protein</fullName>
    </submittedName>
</protein>
<accession>A0ABD6LEC1</accession>
<sequence>MEKASHKANVQCAEDIGKAINSYFDGFHYHTGFEKELIETYGMEQVKYVVAYNIQQKLNDGRISKENKTWALQSQMNQGEGNPKPEYTIHTHSGLLDLFANSIREQQLIHEAEENMKGGDADEIEETDLDMQI</sequence>
<dbReference type="Pfam" id="PF12960">
    <property type="entry name" value="DUF3849"/>
    <property type="match status" value="1"/>
</dbReference>
<dbReference type="AlphaFoldDB" id="A0ABD6LEC1"/>
<reference evidence="2 3" key="1">
    <citation type="journal article" date="2020" name="Cell Host Microbe">
        <title>Functional and Genomic Variation between Human-Derived Isolates of Lachnospiraceae Reveals Inter- and Intra-Species Diversity.</title>
        <authorList>
            <person name="Sorbara M.T."/>
            <person name="Littmann E.R."/>
            <person name="Fontana E."/>
            <person name="Moody T.U."/>
            <person name="Kohout C.E."/>
            <person name="Gjonbalaj M."/>
            <person name="Eaton V."/>
            <person name="Seok R."/>
            <person name="Leiner I.M."/>
            <person name="Pamer E.G."/>
        </authorList>
    </citation>
    <scope>NUCLEOTIDE SEQUENCE [LARGE SCALE GENOMIC DNA]</scope>
    <source>
        <strain evidence="2 3">MSK.2.26</strain>
    </source>
</reference>
<feature type="domain" description="DUF3849" evidence="1">
    <location>
        <begin position="3"/>
        <end position="107"/>
    </location>
</feature>
<dbReference type="Proteomes" id="UP000719916">
    <property type="component" value="Unassembled WGS sequence"/>
</dbReference>
<name>A0ABD6LEC1_9FIRM</name>
<comment type="caution">
    <text evidence="2">The sequence shown here is derived from an EMBL/GenBank/DDBJ whole genome shotgun (WGS) entry which is preliminary data.</text>
</comment>
<proteinExistence type="predicted"/>
<dbReference type="EMBL" id="JAAISW010000003">
    <property type="protein sequence ID" value="NSJ42752.1"/>
    <property type="molecule type" value="Genomic_DNA"/>
</dbReference>
<dbReference type="RefSeq" id="WP_002567404.1">
    <property type="nucleotide sequence ID" value="NZ_JAAISW010000003.1"/>
</dbReference>
<organism evidence="2 3">
    <name type="scientific">Enterocloster clostridioformis</name>
    <dbReference type="NCBI Taxonomy" id="1531"/>
    <lineage>
        <taxon>Bacteria</taxon>
        <taxon>Bacillati</taxon>
        <taxon>Bacillota</taxon>
        <taxon>Clostridia</taxon>
        <taxon>Lachnospirales</taxon>
        <taxon>Lachnospiraceae</taxon>
        <taxon>Enterocloster</taxon>
    </lineage>
</organism>
<evidence type="ECO:0000313" key="3">
    <source>
        <dbReference type="Proteomes" id="UP000719916"/>
    </source>
</evidence>
<evidence type="ECO:0000313" key="2">
    <source>
        <dbReference type="EMBL" id="NSJ42752.1"/>
    </source>
</evidence>
<gene>
    <name evidence="2" type="ORF">G5B26_03965</name>
</gene>
<evidence type="ECO:0000259" key="1">
    <source>
        <dbReference type="Pfam" id="PF12960"/>
    </source>
</evidence>
<dbReference type="InterPro" id="IPR024383">
    <property type="entry name" value="DUF3849"/>
</dbReference>